<dbReference type="EMBL" id="SMMG02000005">
    <property type="protein sequence ID" value="KAA3475063.1"/>
    <property type="molecule type" value="Genomic_DNA"/>
</dbReference>
<accession>A0A5B6W142</accession>
<evidence type="ECO:0000313" key="1">
    <source>
        <dbReference type="EMBL" id="KAA3475063.1"/>
    </source>
</evidence>
<keyword evidence="2" id="KW-1185">Reference proteome</keyword>
<dbReference type="OrthoDB" id="1939398at2759"/>
<reference evidence="2" key="1">
    <citation type="journal article" date="2019" name="Plant Biotechnol. J.">
        <title>Genome sequencing of the Australian wild diploid species Gossypium australe highlights disease resistance and delayed gland morphogenesis.</title>
        <authorList>
            <person name="Cai Y."/>
            <person name="Cai X."/>
            <person name="Wang Q."/>
            <person name="Wang P."/>
            <person name="Zhang Y."/>
            <person name="Cai C."/>
            <person name="Xu Y."/>
            <person name="Wang K."/>
            <person name="Zhou Z."/>
            <person name="Wang C."/>
            <person name="Geng S."/>
            <person name="Li B."/>
            <person name="Dong Q."/>
            <person name="Hou Y."/>
            <person name="Wang H."/>
            <person name="Ai P."/>
            <person name="Liu Z."/>
            <person name="Yi F."/>
            <person name="Sun M."/>
            <person name="An G."/>
            <person name="Cheng J."/>
            <person name="Zhang Y."/>
            <person name="Shi Q."/>
            <person name="Xie Y."/>
            <person name="Shi X."/>
            <person name="Chang Y."/>
            <person name="Huang F."/>
            <person name="Chen Y."/>
            <person name="Hong S."/>
            <person name="Mi L."/>
            <person name="Sun Q."/>
            <person name="Zhang L."/>
            <person name="Zhou B."/>
            <person name="Peng R."/>
            <person name="Zhang X."/>
            <person name="Liu F."/>
        </authorList>
    </citation>
    <scope>NUCLEOTIDE SEQUENCE [LARGE SCALE GENOMIC DNA]</scope>
    <source>
        <strain evidence="2">cv. PA1801</strain>
    </source>
</reference>
<sequence length="263" mass="29623">MKNIHSVGSNRIMNLLPATSLPKGDADEGKEGIVTESCLHGDEYSTKTQSHTLIDVPQVSIGFESDGPLITETVQNSDKSCPHVLFFQSEIVVQPEPLRHPDKVAEVNQHTTMHNRRQSTRNRPLTTKALEVLEWLQGLHRITHEEFVGGLLLVPFSQMVLINPTWRRVRMVCGLPSNKMKGTLGKHFQVQFHHHQSSSAISSSIFTQNLLDFGCRDDPSTSVPDLDAAIDKDFIVSQDFFCTPDYMTPDHQNLMNDFDCNKF</sequence>
<evidence type="ECO:0000313" key="2">
    <source>
        <dbReference type="Proteomes" id="UP000325315"/>
    </source>
</evidence>
<name>A0A5B6W142_9ROSI</name>
<comment type="caution">
    <text evidence="1">The sequence shown here is derived from an EMBL/GenBank/DDBJ whole genome shotgun (WGS) entry which is preliminary data.</text>
</comment>
<organism evidence="1 2">
    <name type="scientific">Gossypium australe</name>
    <dbReference type="NCBI Taxonomy" id="47621"/>
    <lineage>
        <taxon>Eukaryota</taxon>
        <taxon>Viridiplantae</taxon>
        <taxon>Streptophyta</taxon>
        <taxon>Embryophyta</taxon>
        <taxon>Tracheophyta</taxon>
        <taxon>Spermatophyta</taxon>
        <taxon>Magnoliopsida</taxon>
        <taxon>eudicotyledons</taxon>
        <taxon>Gunneridae</taxon>
        <taxon>Pentapetalae</taxon>
        <taxon>rosids</taxon>
        <taxon>malvids</taxon>
        <taxon>Malvales</taxon>
        <taxon>Malvaceae</taxon>
        <taxon>Malvoideae</taxon>
        <taxon>Gossypium</taxon>
    </lineage>
</organism>
<gene>
    <name evidence="1" type="ORF">EPI10_025293</name>
</gene>
<proteinExistence type="predicted"/>
<protein>
    <submittedName>
        <fullName evidence="1">Arginine-glutamic acid dipeptide repeat</fullName>
    </submittedName>
</protein>
<dbReference type="Proteomes" id="UP000325315">
    <property type="component" value="Unassembled WGS sequence"/>
</dbReference>
<dbReference type="AlphaFoldDB" id="A0A5B6W142"/>